<evidence type="ECO:0000256" key="6">
    <source>
        <dbReference type="ARBA" id="ARBA00023242"/>
    </source>
</evidence>
<dbReference type="SUPFAM" id="SSF57667">
    <property type="entry name" value="beta-beta-alpha zinc fingers"/>
    <property type="match status" value="1"/>
</dbReference>
<keyword evidence="5" id="KW-0175">Coiled coil</keyword>
<keyword evidence="4" id="KW-0862">Zinc</keyword>
<dbReference type="InterPro" id="IPR040050">
    <property type="entry name" value="ZNF830-like"/>
</dbReference>
<dbReference type="Gene3D" id="3.30.160.60">
    <property type="entry name" value="Classic Zinc Finger"/>
    <property type="match status" value="1"/>
</dbReference>
<dbReference type="AlphaFoldDB" id="W1NYC4"/>
<dbReference type="HOGENOM" id="CLU_1697894_0_0_1"/>
<dbReference type="PANTHER" id="PTHR13278:SF0">
    <property type="entry name" value="ZINC FINGER PROTEIN 830"/>
    <property type="match status" value="1"/>
</dbReference>
<dbReference type="InterPro" id="IPR013087">
    <property type="entry name" value="Znf_C2H2_type"/>
</dbReference>
<feature type="domain" description="C2H2-type" evidence="7">
    <location>
        <begin position="39"/>
        <end position="62"/>
    </location>
</feature>
<reference evidence="9" key="1">
    <citation type="journal article" date="2013" name="Science">
        <title>The Amborella genome and the evolution of flowering plants.</title>
        <authorList>
            <consortium name="Amborella Genome Project"/>
        </authorList>
    </citation>
    <scope>NUCLEOTIDE SEQUENCE [LARGE SCALE GENOMIC DNA]</scope>
</reference>
<protein>
    <recommendedName>
        <fullName evidence="7">C2H2-type domain-containing protein</fullName>
    </recommendedName>
</protein>
<name>W1NYC4_AMBTC</name>
<evidence type="ECO:0000256" key="4">
    <source>
        <dbReference type="ARBA" id="ARBA00022833"/>
    </source>
</evidence>
<dbReference type="eggNOG" id="KOG3032">
    <property type="taxonomic scope" value="Eukaryota"/>
</dbReference>
<dbReference type="PANTHER" id="PTHR13278">
    <property type="entry name" value="ZINC FINGER PROTEIN 830"/>
    <property type="match status" value="1"/>
</dbReference>
<keyword evidence="3" id="KW-0863">Zinc-finger</keyword>
<gene>
    <name evidence="8" type="ORF">AMTR_s00107p00046790</name>
</gene>
<dbReference type="Proteomes" id="UP000017836">
    <property type="component" value="Unassembled WGS sequence"/>
</dbReference>
<dbReference type="GO" id="GO:0003676">
    <property type="term" value="F:nucleic acid binding"/>
    <property type="evidence" value="ECO:0007669"/>
    <property type="project" value="InterPro"/>
</dbReference>
<keyword evidence="2" id="KW-0479">Metal-binding</keyword>
<keyword evidence="9" id="KW-1185">Reference proteome</keyword>
<dbReference type="GO" id="GO:0005681">
    <property type="term" value="C:spliceosomal complex"/>
    <property type="evidence" value="ECO:0007669"/>
    <property type="project" value="InterPro"/>
</dbReference>
<dbReference type="Gramene" id="ERN00291">
    <property type="protein sequence ID" value="ERN00291"/>
    <property type="gene ID" value="AMTR_s00107p00046790"/>
</dbReference>
<dbReference type="GO" id="GO:0008270">
    <property type="term" value="F:zinc ion binding"/>
    <property type="evidence" value="ECO:0007669"/>
    <property type="project" value="UniProtKB-KW"/>
</dbReference>
<evidence type="ECO:0000313" key="8">
    <source>
        <dbReference type="EMBL" id="ERN00291.1"/>
    </source>
</evidence>
<accession>W1NYC4</accession>
<sequence>MDAKARNAVLRAKLKEAAQKREKPLDDPLVRYNDLDQPVCKICNVAVKSESLWLAHKTSRKHLEVIAKLKANAAEISRVSSAKLNVNNDVGMDTSKSNLVANLQPISQSSSSLPADFFDKQDTERQKSGELSRIFDVAPLILDEFCFHCEDCSNF</sequence>
<dbReference type="STRING" id="13333.W1NYC4"/>
<evidence type="ECO:0000256" key="1">
    <source>
        <dbReference type="ARBA" id="ARBA00004123"/>
    </source>
</evidence>
<evidence type="ECO:0000259" key="7">
    <source>
        <dbReference type="Pfam" id="PF12874"/>
    </source>
</evidence>
<evidence type="ECO:0000256" key="3">
    <source>
        <dbReference type="ARBA" id="ARBA00022771"/>
    </source>
</evidence>
<proteinExistence type="predicted"/>
<evidence type="ECO:0000256" key="2">
    <source>
        <dbReference type="ARBA" id="ARBA00022723"/>
    </source>
</evidence>
<comment type="subcellular location">
    <subcellularLocation>
        <location evidence="1">Nucleus</location>
    </subcellularLocation>
</comment>
<dbReference type="InterPro" id="IPR036236">
    <property type="entry name" value="Znf_C2H2_sf"/>
</dbReference>
<organism evidence="8 9">
    <name type="scientific">Amborella trichopoda</name>
    <dbReference type="NCBI Taxonomy" id="13333"/>
    <lineage>
        <taxon>Eukaryota</taxon>
        <taxon>Viridiplantae</taxon>
        <taxon>Streptophyta</taxon>
        <taxon>Embryophyta</taxon>
        <taxon>Tracheophyta</taxon>
        <taxon>Spermatophyta</taxon>
        <taxon>Magnoliopsida</taxon>
        <taxon>Amborellales</taxon>
        <taxon>Amborellaceae</taxon>
        <taxon>Amborella</taxon>
    </lineage>
</organism>
<dbReference type="OMA" id="LDQAVCK"/>
<keyword evidence="6" id="KW-0539">Nucleus</keyword>
<evidence type="ECO:0000313" key="9">
    <source>
        <dbReference type="Proteomes" id="UP000017836"/>
    </source>
</evidence>
<dbReference type="Pfam" id="PF12874">
    <property type="entry name" value="zf-met"/>
    <property type="match status" value="1"/>
</dbReference>
<evidence type="ECO:0000256" key="5">
    <source>
        <dbReference type="ARBA" id="ARBA00023054"/>
    </source>
</evidence>
<dbReference type="EMBL" id="KI394917">
    <property type="protein sequence ID" value="ERN00291.1"/>
    <property type="molecule type" value="Genomic_DNA"/>
</dbReference>